<organism evidence="1 2">
    <name type="scientific">candidate division MSBL1 archaeon SCGC-AAA382A20</name>
    <dbReference type="NCBI Taxonomy" id="1698280"/>
    <lineage>
        <taxon>Archaea</taxon>
        <taxon>Methanobacteriati</taxon>
        <taxon>Methanobacteriota</taxon>
        <taxon>candidate division MSBL1</taxon>
    </lineage>
</organism>
<gene>
    <name evidence="1" type="ORF">AKJ51_04970</name>
</gene>
<dbReference type="AlphaFoldDB" id="A0A133VGI3"/>
<sequence length="76" mass="8204">QLPAAGQVLGFPAVGKETEMAHTHKATGQHVKQKAADEFLALQCALFLEVTVGAVPIGESPIPHPFYRKIQVFFSC</sequence>
<dbReference type="EMBL" id="LHYE01000090">
    <property type="protein sequence ID" value="KXB05543.1"/>
    <property type="molecule type" value="Genomic_DNA"/>
</dbReference>
<protein>
    <submittedName>
        <fullName evidence="1">Uncharacterized protein</fullName>
    </submittedName>
</protein>
<reference evidence="1 2" key="1">
    <citation type="journal article" date="2016" name="Sci. Rep.">
        <title>Metabolic traits of an uncultured archaeal lineage -MSBL1- from brine pools of the Red Sea.</title>
        <authorList>
            <person name="Mwirichia R."/>
            <person name="Alam I."/>
            <person name="Rashid M."/>
            <person name="Vinu M."/>
            <person name="Ba-Alawi W."/>
            <person name="Anthony Kamau A."/>
            <person name="Kamanda Ngugi D."/>
            <person name="Goker M."/>
            <person name="Klenk H.P."/>
            <person name="Bajic V."/>
            <person name="Stingl U."/>
        </authorList>
    </citation>
    <scope>NUCLEOTIDE SEQUENCE [LARGE SCALE GENOMIC DNA]</scope>
    <source>
        <strain evidence="1">SCGC-AAA382A20</strain>
    </source>
</reference>
<proteinExistence type="predicted"/>
<name>A0A133VGI3_9EURY</name>
<keyword evidence="2" id="KW-1185">Reference proteome</keyword>
<evidence type="ECO:0000313" key="1">
    <source>
        <dbReference type="EMBL" id="KXB05543.1"/>
    </source>
</evidence>
<feature type="non-terminal residue" evidence="1">
    <location>
        <position position="1"/>
    </location>
</feature>
<evidence type="ECO:0000313" key="2">
    <source>
        <dbReference type="Proteomes" id="UP000070263"/>
    </source>
</evidence>
<dbReference type="Proteomes" id="UP000070263">
    <property type="component" value="Unassembled WGS sequence"/>
</dbReference>
<comment type="caution">
    <text evidence="1">The sequence shown here is derived from an EMBL/GenBank/DDBJ whole genome shotgun (WGS) entry which is preliminary data.</text>
</comment>
<accession>A0A133VGI3</accession>